<evidence type="ECO:0000256" key="2">
    <source>
        <dbReference type="ARBA" id="ARBA00022679"/>
    </source>
</evidence>
<dbReference type="PANTHER" id="PTHR43861">
    <property type="entry name" value="TRANS-ACONITATE 2-METHYLTRANSFERASE-RELATED"/>
    <property type="match status" value="1"/>
</dbReference>
<keyword evidence="2" id="KW-0808">Transferase</keyword>
<feature type="domain" description="Methyltransferase" evidence="4">
    <location>
        <begin position="93"/>
        <end position="183"/>
    </location>
</feature>
<evidence type="ECO:0000259" key="4">
    <source>
        <dbReference type="Pfam" id="PF13649"/>
    </source>
</evidence>
<accession>A0ABT0K0Q0</accession>
<evidence type="ECO:0000256" key="1">
    <source>
        <dbReference type="ARBA" id="ARBA00022603"/>
    </source>
</evidence>
<dbReference type="PANTHER" id="PTHR43861:SF1">
    <property type="entry name" value="TRANS-ACONITATE 2-METHYLTRANSFERASE"/>
    <property type="match status" value="1"/>
</dbReference>
<dbReference type="Proteomes" id="UP001201873">
    <property type="component" value="Unassembled WGS sequence"/>
</dbReference>
<evidence type="ECO:0000313" key="6">
    <source>
        <dbReference type="Proteomes" id="UP001201873"/>
    </source>
</evidence>
<organism evidence="5 6">
    <name type="scientific">Frankia umida</name>
    <dbReference type="NCBI Taxonomy" id="573489"/>
    <lineage>
        <taxon>Bacteria</taxon>
        <taxon>Bacillati</taxon>
        <taxon>Actinomycetota</taxon>
        <taxon>Actinomycetes</taxon>
        <taxon>Frankiales</taxon>
        <taxon>Frankiaceae</taxon>
        <taxon>Frankia</taxon>
    </lineage>
</organism>
<reference evidence="5 6" key="1">
    <citation type="submission" date="2022-04" db="EMBL/GenBank/DDBJ databases">
        <title>Genome diversity in the genus Frankia.</title>
        <authorList>
            <person name="Carlos-Shanley C."/>
            <person name="Hahn D."/>
        </authorList>
    </citation>
    <scope>NUCLEOTIDE SEQUENCE [LARGE SCALE GENOMIC DNA]</scope>
    <source>
        <strain evidence="5 6">Ag45/Mut15</strain>
    </source>
</reference>
<proteinExistence type="predicted"/>
<keyword evidence="6" id="KW-1185">Reference proteome</keyword>
<evidence type="ECO:0000256" key="3">
    <source>
        <dbReference type="SAM" id="MobiDB-lite"/>
    </source>
</evidence>
<protein>
    <submittedName>
        <fullName evidence="5">Methyltransferase domain-containing protein</fullName>
    </submittedName>
</protein>
<dbReference type="InterPro" id="IPR029063">
    <property type="entry name" value="SAM-dependent_MTases_sf"/>
</dbReference>
<feature type="region of interest" description="Disordered" evidence="3">
    <location>
        <begin position="1"/>
        <end position="38"/>
    </location>
</feature>
<dbReference type="CDD" id="cd02440">
    <property type="entry name" value="AdoMet_MTases"/>
    <property type="match status" value="1"/>
</dbReference>
<comment type="caution">
    <text evidence="5">The sequence shown here is derived from an EMBL/GenBank/DDBJ whole genome shotgun (WGS) entry which is preliminary data.</text>
</comment>
<keyword evidence="1 5" id="KW-0489">Methyltransferase</keyword>
<name>A0ABT0K0Q0_9ACTN</name>
<dbReference type="RefSeq" id="WP_248825573.1">
    <property type="nucleotide sequence ID" value="NZ_JALKFT010000016.1"/>
</dbReference>
<evidence type="ECO:0000313" key="5">
    <source>
        <dbReference type="EMBL" id="MCK9877311.1"/>
    </source>
</evidence>
<feature type="compositionally biased region" description="Basic and acidic residues" evidence="3">
    <location>
        <begin position="26"/>
        <end position="38"/>
    </location>
</feature>
<dbReference type="SUPFAM" id="SSF53335">
    <property type="entry name" value="S-adenosyl-L-methionine-dependent methyltransferases"/>
    <property type="match status" value="1"/>
</dbReference>
<dbReference type="InterPro" id="IPR041698">
    <property type="entry name" value="Methyltransf_25"/>
</dbReference>
<gene>
    <name evidence="5" type="ORF">MXD59_16265</name>
</gene>
<dbReference type="GO" id="GO:0008168">
    <property type="term" value="F:methyltransferase activity"/>
    <property type="evidence" value="ECO:0007669"/>
    <property type="project" value="UniProtKB-KW"/>
</dbReference>
<dbReference type="Pfam" id="PF13649">
    <property type="entry name" value="Methyltransf_25"/>
    <property type="match status" value="1"/>
</dbReference>
<feature type="compositionally biased region" description="Basic and acidic residues" evidence="3">
    <location>
        <begin position="1"/>
        <end position="19"/>
    </location>
</feature>
<dbReference type="Gene3D" id="3.40.50.150">
    <property type="entry name" value="Vaccinia Virus protein VP39"/>
    <property type="match status" value="1"/>
</dbReference>
<dbReference type="EMBL" id="JALKFT010000016">
    <property type="protein sequence ID" value="MCK9877311.1"/>
    <property type="molecule type" value="Genomic_DNA"/>
</dbReference>
<sequence length="253" mass="27427">MSATPDDDRTLPEQDHPQRDLPVSGRAEKASRRPGWDEADLTRTRDAYDAVADLYADMFAGQLPRRPLERAMFAAFAELVAEHTAATGSPGLVADVGCGPGHITAHLHGLGVAAVGLDLSSAMIERARRDHPHLSFEVGLMHRLGFGAQTLSGIVAWFSMIHLPPGAVPQLFAEFRRVLAPGGQLLLAFQTTEVTDTEPQSHAHRVAPSHRWPPDRVALLLRRAGFVETARLLRDADDLDALPSAVLLARARA</sequence>
<dbReference type="GO" id="GO:0032259">
    <property type="term" value="P:methylation"/>
    <property type="evidence" value="ECO:0007669"/>
    <property type="project" value="UniProtKB-KW"/>
</dbReference>